<gene>
    <name evidence="1" type="ORF">LX66_0236</name>
</gene>
<evidence type="ECO:0000313" key="1">
    <source>
        <dbReference type="EMBL" id="TWI90876.1"/>
    </source>
</evidence>
<dbReference type="Proteomes" id="UP000316778">
    <property type="component" value="Unassembled WGS sequence"/>
</dbReference>
<keyword evidence="2" id="KW-1185">Reference proteome</keyword>
<dbReference type="RefSeq" id="WP_145710057.1">
    <property type="nucleotide sequence ID" value="NZ_BAAAFY010000001.1"/>
</dbReference>
<reference evidence="1 2" key="1">
    <citation type="journal article" date="2013" name="Stand. Genomic Sci.">
        <title>Genomic Encyclopedia of Type Strains, Phase I: The one thousand microbial genomes (KMG-I) project.</title>
        <authorList>
            <person name="Kyrpides N.C."/>
            <person name="Woyke T."/>
            <person name="Eisen J.A."/>
            <person name="Garrity G."/>
            <person name="Lilburn T.G."/>
            <person name="Beck B.J."/>
            <person name="Whitman W.B."/>
            <person name="Hugenholtz P."/>
            <person name="Klenk H.P."/>
        </authorList>
    </citation>
    <scope>NUCLEOTIDE SEQUENCE [LARGE SCALE GENOMIC DNA]</scope>
    <source>
        <strain evidence="1 2">DSM 13484</strain>
    </source>
</reference>
<dbReference type="PROSITE" id="PS51257">
    <property type="entry name" value="PROKAR_LIPOPROTEIN"/>
    <property type="match status" value="1"/>
</dbReference>
<dbReference type="AlphaFoldDB" id="A0A562TCS1"/>
<protein>
    <recommendedName>
        <fullName evidence="3">Lipocalin-like protein</fullName>
    </recommendedName>
</protein>
<organism evidence="1 2">
    <name type="scientific">Chitinophaga japonensis</name>
    <name type="common">Flexibacter japonensis</name>
    <dbReference type="NCBI Taxonomy" id="104662"/>
    <lineage>
        <taxon>Bacteria</taxon>
        <taxon>Pseudomonadati</taxon>
        <taxon>Bacteroidota</taxon>
        <taxon>Chitinophagia</taxon>
        <taxon>Chitinophagales</taxon>
        <taxon>Chitinophagaceae</taxon>
        <taxon>Chitinophaga</taxon>
    </lineage>
</organism>
<sequence>MKQTIYLLPVLLLLVLGSCKKKEELSVSLEGTWRKIRWSGEGSENWDPERDKSYIRFENGHYTRYRHDTVTSRGTYTLMTVTEWWSEKKKPAIRFENSTFEDIITRRGDTLSMTGNNYACGYSFTYVRATTAETTLLQ</sequence>
<evidence type="ECO:0008006" key="3">
    <source>
        <dbReference type="Google" id="ProtNLM"/>
    </source>
</evidence>
<comment type="caution">
    <text evidence="1">The sequence shown here is derived from an EMBL/GenBank/DDBJ whole genome shotgun (WGS) entry which is preliminary data.</text>
</comment>
<accession>A0A562TCS1</accession>
<proteinExistence type="predicted"/>
<name>A0A562TCS1_CHIJA</name>
<dbReference type="EMBL" id="VLLG01000002">
    <property type="protein sequence ID" value="TWI90876.1"/>
    <property type="molecule type" value="Genomic_DNA"/>
</dbReference>
<evidence type="ECO:0000313" key="2">
    <source>
        <dbReference type="Proteomes" id="UP000316778"/>
    </source>
</evidence>